<dbReference type="EMBL" id="FOYP01000001">
    <property type="protein sequence ID" value="SFR41160.1"/>
    <property type="molecule type" value="Genomic_DNA"/>
</dbReference>
<dbReference type="AlphaFoldDB" id="A0A1I6GGA3"/>
<dbReference type="OrthoDB" id="7823193at2"/>
<organism evidence="2 3">
    <name type="scientific">Yoonia tamlensis</name>
    <dbReference type="NCBI Taxonomy" id="390270"/>
    <lineage>
        <taxon>Bacteria</taxon>
        <taxon>Pseudomonadati</taxon>
        <taxon>Pseudomonadota</taxon>
        <taxon>Alphaproteobacteria</taxon>
        <taxon>Rhodobacterales</taxon>
        <taxon>Paracoccaceae</taxon>
        <taxon>Yoonia</taxon>
    </lineage>
</organism>
<keyword evidence="3" id="KW-1185">Reference proteome</keyword>
<dbReference type="Pfam" id="PF11150">
    <property type="entry name" value="DUF2927"/>
    <property type="match status" value="1"/>
</dbReference>
<dbReference type="Proteomes" id="UP000199478">
    <property type="component" value="Unassembled WGS sequence"/>
</dbReference>
<dbReference type="STRING" id="390270.SAMN04488005_1610"/>
<sequence length="450" mass="48813">MKRIAAFAFACLTACTPAPQASQTAQPTLLEFPQMRSFGTPTPTPPQRPNSEIAGDILDLAFAMETGQPLPVLTRFEQPITLRTAGNLPAHMSRDLELLLARLRAEAGIDISRSNAARANIVIEIVTPAQMRRVAPNAACFVVPRVQSWAELQRSRRNGALNWATLTTREHAAIFIPSGTPPQEARDCMHEELAQALGPLNDMYRLPDSVYNDDNIHAVLTGFDTLVLRAFYDDQLHSGMTRAQVAARLPGILARINPGGQRAGGAADPATPRDWKSAIETALNGRLTPAARRNAAARAIDIGEEIGWTGARRGFAYYVYGRLQIAHDASAALRSFNTAFAIFSPDRTLDIHAAHVAVQLAAATLVARDPQATIAITDQAIPIAQRYENAALLSQLLMFKAEALDLQGNTEAASAQRLDSLAWGRYGFGSRDEVIDRLNEIASLARDNPS</sequence>
<evidence type="ECO:0000313" key="3">
    <source>
        <dbReference type="Proteomes" id="UP000199478"/>
    </source>
</evidence>
<keyword evidence="1" id="KW-0732">Signal</keyword>
<feature type="signal peptide" evidence="1">
    <location>
        <begin position="1"/>
        <end position="20"/>
    </location>
</feature>
<accession>A0A1I6GGA3</accession>
<proteinExistence type="predicted"/>
<reference evidence="3" key="1">
    <citation type="submission" date="2016-10" db="EMBL/GenBank/DDBJ databases">
        <authorList>
            <person name="Varghese N."/>
            <person name="Submissions S."/>
        </authorList>
    </citation>
    <scope>NUCLEOTIDE SEQUENCE [LARGE SCALE GENOMIC DNA]</scope>
    <source>
        <strain evidence="3">DSM 26879</strain>
    </source>
</reference>
<evidence type="ECO:0000313" key="2">
    <source>
        <dbReference type="EMBL" id="SFR41160.1"/>
    </source>
</evidence>
<dbReference type="RefSeq" id="WP_090198641.1">
    <property type="nucleotide sequence ID" value="NZ_FOYP01000001.1"/>
</dbReference>
<evidence type="ECO:0008006" key="4">
    <source>
        <dbReference type="Google" id="ProtNLM"/>
    </source>
</evidence>
<name>A0A1I6GGA3_9RHOB</name>
<gene>
    <name evidence="2" type="ORF">SAMN04488005_1610</name>
</gene>
<evidence type="ECO:0000256" key="1">
    <source>
        <dbReference type="SAM" id="SignalP"/>
    </source>
</evidence>
<protein>
    <recommendedName>
        <fullName evidence="4">ATP-dependent transcriptional regulator</fullName>
    </recommendedName>
</protein>
<feature type="chain" id="PRO_5011757010" description="ATP-dependent transcriptional regulator" evidence="1">
    <location>
        <begin position="21"/>
        <end position="450"/>
    </location>
</feature>
<dbReference type="InterPro" id="IPR021323">
    <property type="entry name" value="DUF2927"/>
</dbReference>